<dbReference type="AlphaFoldDB" id="A0A552UYC9"/>
<dbReference type="Proteomes" id="UP000319424">
    <property type="component" value="Unassembled WGS sequence"/>
</dbReference>
<evidence type="ECO:0000313" key="3">
    <source>
        <dbReference type="Proteomes" id="UP000319424"/>
    </source>
</evidence>
<keyword evidence="1" id="KW-0812">Transmembrane</keyword>
<evidence type="ECO:0000313" key="2">
    <source>
        <dbReference type="EMBL" id="TRW23219.1"/>
    </source>
</evidence>
<reference evidence="2 3" key="1">
    <citation type="submission" date="2019-07" db="EMBL/GenBank/DDBJ databases">
        <title>Criibacterium bergeronii gen. nov., sp. nov. isolated from human clinical samples.</title>
        <authorList>
            <person name="Maheux A.F."/>
            <person name="Boudreau D.K."/>
            <person name="Berube E."/>
            <person name="Brodeur S."/>
            <person name="Bernard K.A."/>
            <person name="Abed J.Y."/>
            <person name="Ducrey E."/>
            <person name="Guay E.F."/>
            <person name="Raymond F."/>
            <person name="Corbeil J."/>
            <person name="Domingo M.-C."/>
            <person name="Roy P.H."/>
            <person name="Boissinot M."/>
            <person name="Tocheva E.I."/>
            <person name="Omar R.F."/>
        </authorList>
    </citation>
    <scope>NUCLEOTIDE SEQUENCE [LARGE SCALE GENOMIC DNA]</scope>
    <source>
        <strain evidence="2 3">CCRI-24246</strain>
    </source>
</reference>
<keyword evidence="1" id="KW-1133">Transmembrane helix</keyword>
<gene>
    <name evidence="2" type="ORF">FL857_10220</name>
</gene>
<accession>A0A552UYC9</accession>
<sequence>MENIVNIANNIVLYTAAYTFLFVIYGIIFYALIKGIVKILTVAYRQLKADWKAWHPDKKDDQ</sequence>
<protein>
    <submittedName>
        <fullName evidence="2">Uncharacterized protein</fullName>
    </submittedName>
</protein>
<name>A0A552UYC9_9FIRM</name>
<feature type="transmembrane region" description="Helical" evidence="1">
    <location>
        <begin position="12"/>
        <end position="33"/>
    </location>
</feature>
<keyword evidence="1" id="KW-0472">Membrane</keyword>
<dbReference type="RefSeq" id="WP_144398731.1">
    <property type="nucleotide sequence ID" value="NZ_VJXW01000019.1"/>
</dbReference>
<proteinExistence type="predicted"/>
<organism evidence="2 3">
    <name type="scientific">Criibacterium bergeronii</name>
    <dbReference type="NCBI Taxonomy" id="1871336"/>
    <lineage>
        <taxon>Bacteria</taxon>
        <taxon>Bacillati</taxon>
        <taxon>Bacillota</taxon>
        <taxon>Clostridia</taxon>
        <taxon>Peptostreptococcales</taxon>
        <taxon>Filifactoraceae</taxon>
        <taxon>Criibacterium</taxon>
    </lineage>
</organism>
<dbReference type="EMBL" id="VJXW01000019">
    <property type="protein sequence ID" value="TRW23219.1"/>
    <property type="molecule type" value="Genomic_DNA"/>
</dbReference>
<comment type="caution">
    <text evidence="2">The sequence shown here is derived from an EMBL/GenBank/DDBJ whole genome shotgun (WGS) entry which is preliminary data.</text>
</comment>
<evidence type="ECO:0000256" key="1">
    <source>
        <dbReference type="SAM" id="Phobius"/>
    </source>
</evidence>